<gene>
    <name evidence="1" type="ORF">AVEN_194016_1</name>
    <name evidence="2" type="ORF">AVEN_238972_1</name>
    <name evidence="3" type="ORF">AVEN_31797_1</name>
</gene>
<dbReference type="EMBL" id="BGPR01020242">
    <property type="protein sequence ID" value="GBN84151.1"/>
    <property type="molecule type" value="Genomic_DNA"/>
</dbReference>
<name>A0A4Y2S7G7_ARAVE</name>
<reference evidence="1 4" key="1">
    <citation type="journal article" date="2019" name="Sci. Rep.">
        <title>Orb-weaving spider Araneus ventricosus genome elucidates the spidroin gene catalogue.</title>
        <authorList>
            <person name="Kono N."/>
            <person name="Nakamura H."/>
            <person name="Ohtoshi R."/>
            <person name="Moran D.A.P."/>
            <person name="Shinohara A."/>
            <person name="Yoshida Y."/>
            <person name="Fujiwara M."/>
            <person name="Mori M."/>
            <person name="Tomita M."/>
            <person name="Arakawa K."/>
        </authorList>
    </citation>
    <scope>NUCLEOTIDE SEQUENCE [LARGE SCALE GENOMIC DNA]</scope>
</reference>
<proteinExistence type="predicted"/>
<dbReference type="Proteomes" id="UP000499080">
    <property type="component" value="Unassembled WGS sequence"/>
</dbReference>
<organism evidence="1 4">
    <name type="scientific">Araneus ventricosus</name>
    <name type="common">Orbweaver spider</name>
    <name type="synonym">Epeira ventricosa</name>
    <dbReference type="NCBI Taxonomy" id="182803"/>
    <lineage>
        <taxon>Eukaryota</taxon>
        <taxon>Metazoa</taxon>
        <taxon>Ecdysozoa</taxon>
        <taxon>Arthropoda</taxon>
        <taxon>Chelicerata</taxon>
        <taxon>Arachnida</taxon>
        <taxon>Araneae</taxon>
        <taxon>Araneomorphae</taxon>
        <taxon>Entelegynae</taxon>
        <taxon>Araneoidea</taxon>
        <taxon>Araneidae</taxon>
        <taxon>Araneus</taxon>
    </lineage>
</organism>
<sequence>MTIQIFYNLSPSTKILDSPLVSCQLSPVVSCELSPVVSCQLSLMVCWLLSSVVTWALLRGFDIVVTWKSRITIACSRHVLLPAVATGLGTVTPDSKYTPPFCHSPALSLFPHRLPATDDETKQMTSSLR</sequence>
<evidence type="ECO:0000313" key="2">
    <source>
        <dbReference type="EMBL" id="GBN84151.1"/>
    </source>
</evidence>
<keyword evidence="4" id="KW-1185">Reference proteome</keyword>
<dbReference type="AlphaFoldDB" id="A0A4Y2S7G7"/>
<dbReference type="EMBL" id="BGPR01020241">
    <property type="protein sequence ID" value="GBN84144.1"/>
    <property type="molecule type" value="Genomic_DNA"/>
</dbReference>
<accession>A0A4Y2S7G7</accession>
<evidence type="ECO:0000313" key="4">
    <source>
        <dbReference type="Proteomes" id="UP000499080"/>
    </source>
</evidence>
<evidence type="ECO:0000313" key="3">
    <source>
        <dbReference type="EMBL" id="GBO04633.1"/>
    </source>
</evidence>
<dbReference type="EMBL" id="BGPR01031499">
    <property type="protein sequence ID" value="GBO04633.1"/>
    <property type="molecule type" value="Genomic_DNA"/>
</dbReference>
<protein>
    <submittedName>
        <fullName evidence="1">Uncharacterized protein</fullName>
    </submittedName>
</protein>
<evidence type="ECO:0000313" key="1">
    <source>
        <dbReference type="EMBL" id="GBN84144.1"/>
    </source>
</evidence>
<comment type="caution">
    <text evidence="1">The sequence shown here is derived from an EMBL/GenBank/DDBJ whole genome shotgun (WGS) entry which is preliminary data.</text>
</comment>